<dbReference type="Proteomes" id="UP000677228">
    <property type="component" value="Unassembled WGS sequence"/>
</dbReference>
<dbReference type="SUPFAM" id="SSF49899">
    <property type="entry name" value="Concanavalin A-like lectins/glucanases"/>
    <property type="match status" value="1"/>
</dbReference>
<keyword evidence="6" id="KW-1185">Reference proteome</keyword>
<protein>
    <recommendedName>
        <fullName evidence="7">B30.2/SPRY domain-containing protein</fullName>
    </recommendedName>
</protein>
<gene>
    <name evidence="2" type="ORF">GPM918_LOCUS9340</name>
    <name evidence="3" type="ORF">OVA965_LOCUS11480</name>
    <name evidence="4" type="ORF">SRO942_LOCUS9341</name>
    <name evidence="5" type="ORF">TMI583_LOCUS11482</name>
</gene>
<evidence type="ECO:0000313" key="4">
    <source>
        <dbReference type="EMBL" id="CAF3695260.1"/>
    </source>
</evidence>
<proteinExistence type="predicted"/>
<dbReference type="InterPro" id="IPR043136">
    <property type="entry name" value="B30.2/SPRY_sf"/>
</dbReference>
<evidence type="ECO:0000313" key="6">
    <source>
        <dbReference type="Proteomes" id="UP000663829"/>
    </source>
</evidence>
<name>A0A814AH88_9BILA</name>
<evidence type="ECO:0000313" key="3">
    <source>
        <dbReference type="EMBL" id="CAF0937906.1"/>
    </source>
</evidence>
<evidence type="ECO:0008006" key="7">
    <source>
        <dbReference type="Google" id="ProtNLM"/>
    </source>
</evidence>
<dbReference type="Proteomes" id="UP000663829">
    <property type="component" value="Unassembled WGS sequence"/>
</dbReference>
<keyword evidence="1" id="KW-0175">Coiled coil</keyword>
<accession>A0A814AH88</accession>
<dbReference type="EMBL" id="CAJOBC010001725">
    <property type="protein sequence ID" value="CAF3695260.1"/>
    <property type="molecule type" value="Genomic_DNA"/>
</dbReference>
<evidence type="ECO:0000313" key="5">
    <source>
        <dbReference type="EMBL" id="CAF3713437.1"/>
    </source>
</evidence>
<evidence type="ECO:0000256" key="1">
    <source>
        <dbReference type="SAM" id="Coils"/>
    </source>
</evidence>
<evidence type="ECO:0000313" key="2">
    <source>
        <dbReference type="EMBL" id="CAF0914856.1"/>
    </source>
</evidence>
<dbReference type="EMBL" id="CAJNOK010004445">
    <property type="protein sequence ID" value="CAF0937906.1"/>
    <property type="molecule type" value="Genomic_DNA"/>
</dbReference>
<dbReference type="AlphaFoldDB" id="A0A814AH88"/>
<sequence>MAYKSPCIKCQKGNSILTCSGCQKMFCRKCTNEHRLELNTQLDRVVYEHDLIQQQLQVKDHSSYNFLFNQINKWQTESINKVKQAGDEARQNIRRLLDQNKDQLTKDLRKLIDELRKSKKSENYVETDLDKWKLELQKLKEELQMASNIRLETQNSSWIDVIKVVPRSTTDDQELQLLHHSPHTATLTHSPTFDKPTPRRENEFATDLSTTLIERDTFDAAKTYGPVKIQDNGKVAVHAGSTDSATEIRGAHLYSTGKHFIQLKLEKMHHGYSLFGLISSSIPVQETSISSKATYGWVPGKSKQAWLKGSGSSEYGGYDGDVVENDVIGLLLNCDKKTIQLSTKRTNKLYQIPIDVHSCPFPWQLYLSLYEVGDIVRIV</sequence>
<organism evidence="2 6">
    <name type="scientific">Didymodactylos carnosus</name>
    <dbReference type="NCBI Taxonomy" id="1234261"/>
    <lineage>
        <taxon>Eukaryota</taxon>
        <taxon>Metazoa</taxon>
        <taxon>Spiralia</taxon>
        <taxon>Gnathifera</taxon>
        <taxon>Rotifera</taxon>
        <taxon>Eurotatoria</taxon>
        <taxon>Bdelloidea</taxon>
        <taxon>Philodinida</taxon>
        <taxon>Philodinidae</taxon>
        <taxon>Didymodactylos</taxon>
    </lineage>
</organism>
<dbReference type="InterPro" id="IPR013320">
    <property type="entry name" value="ConA-like_dom_sf"/>
</dbReference>
<dbReference type="EMBL" id="CAJNOQ010001725">
    <property type="protein sequence ID" value="CAF0914856.1"/>
    <property type="molecule type" value="Genomic_DNA"/>
</dbReference>
<dbReference type="Proteomes" id="UP000681722">
    <property type="component" value="Unassembled WGS sequence"/>
</dbReference>
<dbReference type="OrthoDB" id="10043161at2759"/>
<dbReference type="Gene3D" id="2.60.120.920">
    <property type="match status" value="1"/>
</dbReference>
<feature type="coiled-coil region" evidence="1">
    <location>
        <begin position="79"/>
        <end position="156"/>
    </location>
</feature>
<reference evidence="2" key="1">
    <citation type="submission" date="2021-02" db="EMBL/GenBank/DDBJ databases">
        <authorList>
            <person name="Nowell W R."/>
        </authorList>
    </citation>
    <scope>NUCLEOTIDE SEQUENCE</scope>
</reference>
<dbReference type="EMBL" id="CAJOBA010004450">
    <property type="protein sequence ID" value="CAF3713437.1"/>
    <property type="molecule type" value="Genomic_DNA"/>
</dbReference>
<dbReference type="Proteomes" id="UP000682733">
    <property type="component" value="Unassembled WGS sequence"/>
</dbReference>
<comment type="caution">
    <text evidence="2">The sequence shown here is derived from an EMBL/GenBank/DDBJ whole genome shotgun (WGS) entry which is preliminary data.</text>
</comment>